<feature type="region of interest" description="Disordered" evidence="5">
    <location>
        <begin position="297"/>
        <end position="319"/>
    </location>
</feature>
<dbReference type="SMART" id="SM00345">
    <property type="entry name" value="HTH_GNTR"/>
    <property type="match status" value="1"/>
</dbReference>
<gene>
    <name evidence="8" type="ORF">AOZ06_04075</name>
</gene>
<sequence length="319" mass="35652">MDHQPNSTGQPTLQTTPPPTTTPPRRSHPHPHPPLDRTRPTPRRPHLDRHHHRHPPRRTLRLRENDFDADRHVLHIHASIAHDGPNLIEKDTKLHQHRRIGLDPDTTNLLTAYLNHRRHHAATHGITLVPNAFLFSSSRDGSTCIAPNTLSQRFRRLTTRLGIRTTLHKLRHYNATELILAGVNLRTVASRLGHADAAMTLNTYTAWINEADQRASTLLVNRLPLRLTVAPQPLPPTPPTSPYQAIANDLRTAIINGTYPPGTHLPNLHTLAAQYHVAPSTAHRAITQLTHDNLVHTTPGHPTTITNNPPTTLPPTPIP</sequence>
<dbReference type="GO" id="GO:0003677">
    <property type="term" value="F:DNA binding"/>
    <property type="evidence" value="ECO:0007669"/>
    <property type="project" value="UniProtKB-KW"/>
</dbReference>
<dbReference type="InterPro" id="IPR000524">
    <property type="entry name" value="Tscrpt_reg_HTH_GntR"/>
</dbReference>
<reference evidence="8 9" key="1">
    <citation type="submission" date="2015-07" db="EMBL/GenBank/DDBJ databases">
        <title>Genome sequencing of Kibdelosporangium phytohabitans.</title>
        <authorList>
            <person name="Qin S."/>
            <person name="Xing K."/>
        </authorList>
    </citation>
    <scope>NUCLEOTIDE SEQUENCE [LARGE SCALE GENOMIC DNA]</scope>
    <source>
        <strain evidence="8 9">KLBMP1111</strain>
    </source>
</reference>
<evidence type="ECO:0000256" key="5">
    <source>
        <dbReference type="SAM" id="MobiDB-lite"/>
    </source>
</evidence>
<evidence type="ECO:0000313" key="8">
    <source>
        <dbReference type="EMBL" id="ALG06214.1"/>
    </source>
</evidence>
<feature type="region of interest" description="Disordered" evidence="5">
    <location>
        <begin position="1"/>
        <end position="63"/>
    </location>
</feature>
<evidence type="ECO:0000256" key="2">
    <source>
        <dbReference type="ARBA" id="ARBA00023125"/>
    </source>
</evidence>
<dbReference type="Pfam" id="PF00589">
    <property type="entry name" value="Phage_integrase"/>
    <property type="match status" value="1"/>
</dbReference>
<dbReference type="OrthoDB" id="4326943at2"/>
<keyword evidence="2" id="KW-0238">DNA-binding</keyword>
<name>A0A0N9HVN4_9PSEU</name>
<evidence type="ECO:0000256" key="4">
    <source>
        <dbReference type="ARBA" id="ARBA00023172"/>
    </source>
</evidence>
<dbReference type="PROSITE" id="PS51898">
    <property type="entry name" value="TYR_RECOMBINASE"/>
    <property type="match status" value="1"/>
</dbReference>
<evidence type="ECO:0008006" key="10">
    <source>
        <dbReference type="Google" id="ProtNLM"/>
    </source>
</evidence>
<dbReference type="GO" id="GO:0015074">
    <property type="term" value="P:DNA integration"/>
    <property type="evidence" value="ECO:0007669"/>
    <property type="project" value="InterPro"/>
</dbReference>
<evidence type="ECO:0000259" key="7">
    <source>
        <dbReference type="PROSITE" id="PS51898"/>
    </source>
</evidence>
<evidence type="ECO:0000259" key="6">
    <source>
        <dbReference type="PROSITE" id="PS50949"/>
    </source>
</evidence>
<dbReference type="InterPro" id="IPR002104">
    <property type="entry name" value="Integrase_catalytic"/>
</dbReference>
<dbReference type="Gene3D" id="1.10.10.10">
    <property type="entry name" value="Winged helix-like DNA-binding domain superfamily/Winged helix DNA-binding domain"/>
    <property type="match status" value="1"/>
</dbReference>
<feature type="compositionally biased region" description="Low complexity" evidence="5">
    <location>
        <begin position="297"/>
        <end position="310"/>
    </location>
</feature>
<dbReference type="CDD" id="cd00397">
    <property type="entry name" value="DNA_BRE_C"/>
    <property type="match status" value="1"/>
</dbReference>
<proteinExistence type="predicted"/>
<dbReference type="SUPFAM" id="SSF46785">
    <property type="entry name" value="Winged helix' DNA-binding domain"/>
    <property type="match status" value="1"/>
</dbReference>
<evidence type="ECO:0000256" key="1">
    <source>
        <dbReference type="ARBA" id="ARBA00023015"/>
    </source>
</evidence>
<dbReference type="GO" id="GO:0006310">
    <property type="term" value="P:DNA recombination"/>
    <property type="evidence" value="ECO:0007669"/>
    <property type="project" value="UniProtKB-KW"/>
</dbReference>
<dbReference type="Pfam" id="PF00392">
    <property type="entry name" value="GntR"/>
    <property type="match status" value="1"/>
</dbReference>
<dbReference type="InterPro" id="IPR013762">
    <property type="entry name" value="Integrase-like_cat_sf"/>
</dbReference>
<accession>A0A0N9HVN4</accession>
<dbReference type="RefSeq" id="WP_054288190.1">
    <property type="nucleotide sequence ID" value="NZ_CP012752.1"/>
</dbReference>
<keyword evidence="9" id="KW-1185">Reference proteome</keyword>
<dbReference type="KEGG" id="kphy:AOZ06_04075"/>
<dbReference type="PROSITE" id="PS50949">
    <property type="entry name" value="HTH_GNTR"/>
    <property type="match status" value="1"/>
</dbReference>
<feature type="domain" description="HTH gntR-type" evidence="6">
    <location>
        <begin position="240"/>
        <end position="308"/>
    </location>
</feature>
<dbReference type="InterPro" id="IPR011010">
    <property type="entry name" value="DNA_brk_join_enz"/>
</dbReference>
<dbReference type="SUPFAM" id="SSF56349">
    <property type="entry name" value="DNA breaking-rejoining enzymes"/>
    <property type="match status" value="1"/>
</dbReference>
<dbReference type="GO" id="GO:0003700">
    <property type="term" value="F:DNA-binding transcription factor activity"/>
    <property type="evidence" value="ECO:0007669"/>
    <property type="project" value="InterPro"/>
</dbReference>
<dbReference type="AlphaFoldDB" id="A0A0N9HVN4"/>
<dbReference type="STRING" id="860235.AOZ06_04075"/>
<evidence type="ECO:0000256" key="3">
    <source>
        <dbReference type="ARBA" id="ARBA00023163"/>
    </source>
</evidence>
<evidence type="ECO:0000313" key="9">
    <source>
        <dbReference type="Proteomes" id="UP000063699"/>
    </source>
</evidence>
<keyword evidence="1" id="KW-0805">Transcription regulation</keyword>
<organism evidence="8 9">
    <name type="scientific">Kibdelosporangium phytohabitans</name>
    <dbReference type="NCBI Taxonomy" id="860235"/>
    <lineage>
        <taxon>Bacteria</taxon>
        <taxon>Bacillati</taxon>
        <taxon>Actinomycetota</taxon>
        <taxon>Actinomycetes</taxon>
        <taxon>Pseudonocardiales</taxon>
        <taxon>Pseudonocardiaceae</taxon>
        <taxon>Kibdelosporangium</taxon>
    </lineage>
</organism>
<feature type="domain" description="Tyr recombinase" evidence="7">
    <location>
        <begin position="1"/>
        <end position="218"/>
    </location>
</feature>
<keyword evidence="4" id="KW-0233">DNA recombination</keyword>
<keyword evidence="3" id="KW-0804">Transcription</keyword>
<dbReference type="InterPro" id="IPR036388">
    <property type="entry name" value="WH-like_DNA-bd_sf"/>
</dbReference>
<protein>
    <recommendedName>
        <fullName evidence="10">HTH gntR-type domain-containing protein</fullName>
    </recommendedName>
</protein>
<dbReference type="EMBL" id="CP012752">
    <property type="protein sequence ID" value="ALG06214.1"/>
    <property type="molecule type" value="Genomic_DNA"/>
</dbReference>
<feature type="compositionally biased region" description="Basic residues" evidence="5">
    <location>
        <begin position="40"/>
        <end position="60"/>
    </location>
</feature>
<dbReference type="InterPro" id="IPR036390">
    <property type="entry name" value="WH_DNA-bd_sf"/>
</dbReference>
<dbReference type="Proteomes" id="UP000063699">
    <property type="component" value="Chromosome"/>
</dbReference>
<dbReference type="Gene3D" id="1.10.443.10">
    <property type="entry name" value="Intergrase catalytic core"/>
    <property type="match status" value="1"/>
</dbReference>